<organism evidence="1 2">
    <name type="scientific">Phormidesmis priestleyi Ana</name>
    <dbReference type="NCBI Taxonomy" id="1666911"/>
    <lineage>
        <taxon>Bacteria</taxon>
        <taxon>Bacillati</taxon>
        <taxon>Cyanobacteriota</taxon>
        <taxon>Cyanophyceae</taxon>
        <taxon>Leptolyngbyales</taxon>
        <taxon>Leptolyngbyaceae</taxon>
        <taxon>Phormidesmis</taxon>
    </lineage>
</organism>
<proteinExistence type="predicted"/>
<dbReference type="STRING" id="1666911.HLUCCA11_22070"/>
<evidence type="ECO:0000313" key="1">
    <source>
        <dbReference type="EMBL" id="KPQ32207.1"/>
    </source>
</evidence>
<dbReference type="InterPro" id="IPR010328">
    <property type="entry name" value="DUF928"/>
</dbReference>
<evidence type="ECO:0000313" key="2">
    <source>
        <dbReference type="Proteomes" id="UP000050465"/>
    </source>
</evidence>
<protein>
    <recommendedName>
        <fullName evidence="3">DUF928 domain-containing protein</fullName>
    </recommendedName>
</protein>
<dbReference type="Pfam" id="PF06051">
    <property type="entry name" value="DUF928"/>
    <property type="match status" value="1"/>
</dbReference>
<name>A0A0P7YPA6_9CYAN</name>
<dbReference type="AlphaFoldDB" id="A0A0P7YPA6"/>
<gene>
    <name evidence="1" type="ORF">HLUCCA11_22070</name>
</gene>
<reference evidence="1 2" key="1">
    <citation type="submission" date="2015-09" db="EMBL/GenBank/DDBJ databases">
        <title>Identification and resolution of microdiversity through metagenomic sequencing of parallel consortia.</title>
        <authorList>
            <person name="Nelson W.C."/>
            <person name="Romine M.F."/>
            <person name="Lindemann S.R."/>
        </authorList>
    </citation>
    <scope>NUCLEOTIDE SEQUENCE [LARGE SCALE GENOMIC DNA]</scope>
    <source>
        <strain evidence="1">Ana</strain>
    </source>
</reference>
<dbReference type="Proteomes" id="UP000050465">
    <property type="component" value="Unassembled WGS sequence"/>
</dbReference>
<sequence>MALSLISCTIVSAAPIRANENTLPTFIFARPERQPGSGTPDNLGTAISRGECPQLQAFIPDYSPVVPAQVRNVPDQSWGLTTSDAPTLWFRIDQPVSGVVFNLSLKTSNDTVVATQQKILSEADRFFSVSLPAQSLSQKDVFYAFTGSMDIACEVVSGGPLETISISDSGWVQRVDVPESLIETEDDKALALAYAEAGLWFDAFDVIARLYQQNPADEWVSAALAELIAKMEAVRSPQQ</sequence>
<accession>A0A0P7YPA6</accession>
<comment type="caution">
    <text evidence="1">The sequence shown here is derived from an EMBL/GenBank/DDBJ whole genome shotgun (WGS) entry which is preliminary data.</text>
</comment>
<evidence type="ECO:0008006" key="3">
    <source>
        <dbReference type="Google" id="ProtNLM"/>
    </source>
</evidence>
<dbReference type="EMBL" id="LJZR01000065">
    <property type="protein sequence ID" value="KPQ32207.1"/>
    <property type="molecule type" value="Genomic_DNA"/>
</dbReference>